<accession>A0ACB8BD02</accession>
<dbReference type="EMBL" id="MU266456">
    <property type="protein sequence ID" value="KAH7923307.1"/>
    <property type="molecule type" value="Genomic_DNA"/>
</dbReference>
<organism evidence="1 2">
    <name type="scientific">Leucogyrophana mollusca</name>
    <dbReference type="NCBI Taxonomy" id="85980"/>
    <lineage>
        <taxon>Eukaryota</taxon>
        <taxon>Fungi</taxon>
        <taxon>Dikarya</taxon>
        <taxon>Basidiomycota</taxon>
        <taxon>Agaricomycotina</taxon>
        <taxon>Agaricomycetes</taxon>
        <taxon>Agaricomycetidae</taxon>
        <taxon>Boletales</taxon>
        <taxon>Boletales incertae sedis</taxon>
        <taxon>Leucogyrophana</taxon>
    </lineage>
</organism>
<name>A0ACB8BD02_9AGAM</name>
<protein>
    <submittedName>
        <fullName evidence="1">Uncharacterized protein</fullName>
    </submittedName>
</protein>
<comment type="caution">
    <text evidence="1">The sequence shown here is derived from an EMBL/GenBank/DDBJ whole genome shotgun (WGS) entry which is preliminary data.</text>
</comment>
<proteinExistence type="predicted"/>
<reference evidence="1" key="1">
    <citation type="journal article" date="2021" name="New Phytol.">
        <title>Evolutionary innovations through gain and loss of genes in the ectomycorrhizal Boletales.</title>
        <authorList>
            <person name="Wu G."/>
            <person name="Miyauchi S."/>
            <person name="Morin E."/>
            <person name="Kuo A."/>
            <person name="Drula E."/>
            <person name="Varga T."/>
            <person name="Kohler A."/>
            <person name="Feng B."/>
            <person name="Cao Y."/>
            <person name="Lipzen A."/>
            <person name="Daum C."/>
            <person name="Hundley H."/>
            <person name="Pangilinan J."/>
            <person name="Johnson J."/>
            <person name="Barry K."/>
            <person name="LaButti K."/>
            <person name="Ng V."/>
            <person name="Ahrendt S."/>
            <person name="Min B."/>
            <person name="Choi I.G."/>
            <person name="Park H."/>
            <person name="Plett J.M."/>
            <person name="Magnuson J."/>
            <person name="Spatafora J.W."/>
            <person name="Nagy L.G."/>
            <person name="Henrissat B."/>
            <person name="Grigoriev I.V."/>
            <person name="Yang Z.L."/>
            <person name="Xu J."/>
            <person name="Martin F.M."/>
        </authorList>
    </citation>
    <scope>NUCLEOTIDE SEQUENCE</scope>
    <source>
        <strain evidence="1">KUC20120723A-06</strain>
    </source>
</reference>
<keyword evidence="2" id="KW-1185">Reference proteome</keyword>
<sequence>MILKSSVFVTSFVLVTVVHGQTQCNTGTLLCCKNVYSSYNPPLTTLLELLGIPATPANLDVGLTCSPVTLIGVGNGETW</sequence>
<evidence type="ECO:0000313" key="2">
    <source>
        <dbReference type="Proteomes" id="UP000790709"/>
    </source>
</evidence>
<evidence type="ECO:0000313" key="1">
    <source>
        <dbReference type="EMBL" id="KAH7923307.1"/>
    </source>
</evidence>
<dbReference type="Proteomes" id="UP000790709">
    <property type="component" value="Unassembled WGS sequence"/>
</dbReference>
<gene>
    <name evidence="1" type="ORF">BV22DRAFT_1036475</name>
</gene>